<evidence type="ECO:0000256" key="4">
    <source>
        <dbReference type="ARBA" id="ARBA00022475"/>
    </source>
</evidence>
<dbReference type="Pfam" id="PF00672">
    <property type="entry name" value="HAMP"/>
    <property type="match status" value="1"/>
</dbReference>
<keyword evidence="6" id="KW-0808">Transferase</keyword>
<dbReference type="PANTHER" id="PTHR34220:SF7">
    <property type="entry name" value="SENSOR HISTIDINE KINASE YPDA"/>
    <property type="match status" value="1"/>
</dbReference>
<evidence type="ECO:0000256" key="5">
    <source>
        <dbReference type="ARBA" id="ARBA00022553"/>
    </source>
</evidence>
<dbReference type="InterPro" id="IPR050640">
    <property type="entry name" value="Bact_2-comp_sensor_kinase"/>
</dbReference>
<evidence type="ECO:0000259" key="16">
    <source>
        <dbReference type="PROSITE" id="PS50109"/>
    </source>
</evidence>
<dbReference type="InterPro" id="IPR003660">
    <property type="entry name" value="HAMP_dom"/>
</dbReference>
<dbReference type="SMART" id="SM00304">
    <property type="entry name" value="HAMP"/>
    <property type="match status" value="1"/>
</dbReference>
<feature type="transmembrane region" description="Helical" evidence="15">
    <location>
        <begin position="302"/>
        <end position="320"/>
    </location>
</feature>
<keyword evidence="10" id="KW-0067">ATP-binding</keyword>
<evidence type="ECO:0000256" key="3">
    <source>
        <dbReference type="ARBA" id="ARBA00012438"/>
    </source>
</evidence>
<reference evidence="18 19" key="1">
    <citation type="submission" date="2021-04" db="EMBL/GenBank/DDBJ databases">
        <title>Draft genome sequence of Paenibacillus cisolokensis, LC2-13A.</title>
        <authorList>
            <person name="Uke A."/>
            <person name="Chhe C."/>
            <person name="Baramee S."/>
            <person name="Kosugi A."/>
        </authorList>
    </citation>
    <scope>NUCLEOTIDE SEQUENCE [LARGE SCALE GENOMIC DNA]</scope>
    <source>
        <strain evidence="18 19">LC2-13A</strain>
    </source>
</reference>
<dbReference type="InterPro" id="IPR033479">
    <property type="entry name" value="dCache_1"/>
</dbReference>
<dbReference type="PROSITE" id="PS50885">
    <property type="entry name" value="HAMP"/>
    <property type="match status" value="1"/>
</dbReference>
<dbReference type="EC" id="2.7.13.3" evidence="3"/>
<dbReference type="SMART" id="SM00387">
    <property type="entry name" value="HATPase_c"/>
    <property type="match status" value="1"/>
</dbReference>
<dbReference type="Gene3D" id="6.10.340.10">
    <property type="match status" value="1"/>
</dbReference>
<accession>A0ABQ4NC61</accession>
<evidence type="ECO:0000256" key="15">
    <source>
        <dbReference type="SAM" id="Phobius"/>
    </source>
</evidence>
<evidence type="ECO:0000256" key="10">
    <source>
        <dbReference type="ARBA" id="ARBA00022840"/>
    </source>
</evidence>
<proteinExistence type="predicted"/>
<evidence type="ECO:0000256" key="2">
    <source>
        <dbReference type="ARBA" id="ARBA00004651"/>
    </source>
</evidence>
<evidence type="ECO:0000256" key="8">
    <source>
        <dbReference type="ARBA" id="ARBA00022741"/>
    </source>
</evidence>
<evidence type="ECO:0000259" key="17">
    <source>
        <dbReference type="PROSITE" id="PS50885"/>
    </source>
</evidence>
<dbReference type="CDD" id="cd06225">
    <property type="entry name" value="HAMP"/>
    <property type="match status" value="1"/>
</dbReference>
<comment type="caution">
    <text evidence="18">The sequence shown here is derived from an EMBL/GenBank/DDBJ whole genome shotgun (WGS) entry which is preliminary data.</text>
</comment>
<dbReference type="SUPFAM" id="SSF55874">
    <property type="entry name" value="ATPase domain of HSP90 chaperone/DNA topoisomerase II/histidine kinase"/>
    <property type="match status" value="1"/>
</dbReference>
<dbReference type="EMBL" id="BOVJ01000155">
    <property type="protein sequence ID" value="GIQ65820.1"/>
    <property type="molecule type" value="Genomic_DNA"/>
</dbReference>
<keyword evidence="9 18" id="KW-0418">Kinase</keyword>
<keyword evidence="5" id="KW-0597">Phosphoprotein</keyword>
<dbReference type="Gene3D" id="3.30.565.10">
    <property type="entry name" value="Histidine kinase-like ATPase, C-terminal domain"/>
    <property type="match status" value="1"/>
</dbReference>
<dbReference type="GO" id="GO:0016301">
    <property type="term" value="F:kinase activity"/>
    <property type="evidence" value="ECO:0007669"/>
    <property type="project" value="UniProtKB-KW"/>
</dbReference>
<keyword evidence="13 15" id="KW-0472">Membrane</keyword>
<name>A0ABQ4NC61_9BACL</name>
<dbReference type="InterPro" id="IPR004358">
    <property type="entry name" value="Sig_transdc_His_kin-like_C"/>
</dbReference>
<feature type="domain" description="HAMP" evidence="17">
    <location>
        <begin position="322"/>
        <end position="374"/>
    </location>
</feature>
<dbReference type="PROSITE" id="PS50109">
    <property type="entry name" value="HIS_KIN"/>
    <property type="match status" value="1"/>
</dbReference>
<evidence type="ECO:0000313" key="19">
    <source>
        <dbReference type="Proteomes" id="UP000680304"/>
    </source>
</evidence>
<protein>
    <recommendedName>
        <fullName evidence="3">histidine kinase</fullName>
        <ecNumber evidence="3">2.7.13.3</ecNumber>
    </recommendedName>
</protein>
<evidence type="ECO:0000256" key="1">
    <source>
        <dbReference type="ARBA" id="ARBA00000085"/>
    </source>
</evidence>
<evidence type="ECO:0000256" key="12">
    <source>
        <dbReference type="ARBA" id="ARBA00023012"/>
    </source>
</evidence>
<dbReference type="SUPFAM" id="SSF158472">
    <property type="entry name" value="HAMP domain-like"/>
    <property type="match status" value="1"/>
</dbReference>
<dbReference type="InterPro" id="IPR003594">
    <property type="entry name" value="HATPase_dom"/>
</dbReference>
<dbReference type="CDD" id="cd18773">
    <property type="entry name" value="PDC1_HK_sensor"/>
    <property type="match status" value="1"/>
</dbReference>
<evidence type="ECO:0000313" key="18">
    <source>
        <dbReference type="EMBL" id="GIQ65820.1"/>
    </source>
</evidence>
<sequence>MMARMKWLPFKSIQTNMAAAFASLILLTVLLLSFIAYRLSTSAVRMTAEDYTAELVRQVNANIRTYVDNMHTISSLALNNRDVRSYIAGADSMPKEKRKETEERISEFFHSILISRKDIASINIFGYDGSFVSDRRDAVLNPYVSIAGQSWYKLAKAADGDVVISSSHVQPIFKDEYRWVVSLSRELQREDGTGVGILLVDLNFNVMNDMLTQIDLGQRGYVFIVSHDGNLVYHPQQQLVYSGLKSERVDDVLRQGSGSFMTDEGKQSRIYTIQDTGFGWKIVGVSYVSELVGNKRQMDLSLVLWGSFCLLVAIALSVLLSRKLSRPIKRLQERMREVERGNLDIYVPPDSQREIGLLARTFNMMVAQIKELMSQVVREQEFKRQSELNALQAQINPHFLYNTLDSIIWMAEAKKSEEVVLMTSALARLFRSSISKDQELVPIRTEIEHITNYLTIQKMRYKHKIDYRIEVDPAILDCRTIKVLLQPLVENAIYHGLKNKYGSGLIHITGERIGDRIVFRVADDGVGMDEETLGRILRPDGRKAEGRGIGVANVHARIQLHFGRDFGLSYESEPEVGTTVTVTIPAIEPDAGEHAANSGQPSETERREDGEQPGAGERAADSGQQSEAGPADSDGASGGKEESR</sequence>
<feature type="region of interest" description="Disordered" evidence="14">
    <location>
        <begin position="588"/>
        <end position="644"/>
    </location>
</feature>
<keyword evidence="11 15" id="KW-1133">Transmembrane helix</keyword>
<evidence type="ECO:0000256" key="7">
    <source>
        <dbReference type="ARBA" id="ARBA00022692"/>
    </source>
</evidence>
<dbReference type="PRINTS" id="PR00344">
    <property type="entry name" value="BCTRLSENSOR"/>
</dbReference>
<evidence type="ECO:0000256" key="11">
    <source>
        <dbReference type="ARBA" id="ARBA00022989"/>
    </source>
</evidence>
<gene>
    <name evidence="18" type="ORF">PACILC2_43880</name>
</gene>
<organism evidence="18 19">
    <name type="scientific">Paenibacillus cisolokensis</name>
    <dbReference type="NCBI Taxonomy" id="1658519"/>
    <lineage>
        <taxon>Bacteria</taxon>
        <taxon>Bacillati</taxon>
        <taxon>Bacillota</taxon>
        <taxon>Bacilli</taxon>
        <taxon>Bacillales</taxon>
        <taxon>Paenibacillaceae</taxon>
        <taxon>Paenibacillus</taxon>
    </lineage>
</organism>
<dbReference type="PANTHER" id="PTHR34220">
    <property type="entry name" value="SENSOR HISTIDINE KINASE YPDA"/>
    <property type="match status" value="1"/>
</dbReference>
<evidence type="ECO:0000256" key="13">
    <source>
        <dbReference type="ARBA" id="ARBA00023136"/>
    </source>
</evidence>
<evidence type="ECO:0000256" key="9">
    <source>
        <dbReference type="ARBA" id="ARBA00022777"/>
    </source>
</evidence>
<dbReference type="InterPro" id="IPR010559">
    <property type="entry name" value="Sig_transdc_His_kin_internal"/>
</dbReference>
<keyword evidence="8" id="KW-0547">Nucleotide-binding</keyword>
<dbReference type="InterPro" id="IPR005467">
    <property type="entry name" value="His_kinase_dom"/>
</dbReference>
<evidence type="ECO:0000256" key="6">
    <source>
        <dbReference type="ARBA" id="ARBA00022679"/>
    </source>
</evidence>
<keyword evidence="19" id="KW-1185">Reference proteome</keyword>
<dbReference type="InterPro" id="IPR036890">
    <property type="entry name" value="HATPase_C_sf"/>
</dbReference>
<feature type="domain" description="Histidine kinase" evidence="16">
    <location>
        <begin position="484"/>
        <end position="588"/>
    </location>
</feature>
<keyword evidence="7 15" id="KW-0812">Transmembrane</keyword>
<dbReference type="CDD" id="cd12912">
    <property type="entry name" value="PDC2_MCP_like"/>
    <property type="match status" value="1"/>
</dbReference>
<comment type="catalytic activity">
    <reaction evidence="1">
        <text>ATP + protein L-histidine = ADP + protein N-phospho-L-histidine.</text>
        <dbReference type="EC" id="2.7.13.3"/>
    </reaction>
</comment>
<dbReference type="Proteomes" id="UP000680304">
    <property type="component" value="Unassembled WGS sequence"/>
</dbReference>
<keyword evidence="4" id="KW-1003">Cell membrane</keyword>
<dbReference type="Pfam" id="PF02518">
    <property type="entry name" value="HATPase_c"/>
    <property type="match status" value="1"/>
</dbReference>
<comment type="subcellular location">
    <subcellularLocation>
        <location evidence="2">Cell membrane</location>
        <topology evidence="2">Multi-pass membrane protein</topology>
    </subcellularLocation>
</comment>
<dbReference type="Gene3D" id="3.30.450.20">
    <property type="entry name" value="PAS domain"/>
    <property type="match status" value="2"/>
</dbReference>
<evidence type="ECO:0000256" key="14">
    <source>
        <dbReference type="SAM" id="MobiDB-lite"/>
    </source>
</evidence>
<dbReference type="Pfam" id="PF06580">
    <property type="entry name" value="His_kinase"/>
    <property type="match status" value="1"/>
</dbReference>
<dbReference type="Pfam" id="PF02743">
    <property type="entry name" value="dCache_1"/>
    <property type="match status" value="1"/>
</dbReference>
<keyword evidence="12" id="KW-0902">Two-component regulatory system</keyword>